<dbReference type="Gene3D" id="3.40.50.1820">
    <property type="entry name" value="alpha/beta hydrolase"/>
    <property type="match status" value="1"/>
</dbReference>
<reference evidence="3" key="1">
    <citation type="journal article" date="2023" name="Mol. Phylogenet. Evol.">
        <title>Genome-scale phylogeny and comparative genomics of the fungal order Sordariales.</title>
        <authorList>
            <person name="Hensen N."/>
            <person name="Bonometti L."/>
            <person name="Westerberg I."/>
            <person name="Brannstrom I.O."/>
            <person name="Guillou S."/>
            <person name="Cros-Aarteil S."/>
            <person name="Calhoun S."/>
            <person name="Haridas S."/>
            <person name="Kuo A."/>
            <person name="Mondo S."/>
            <person name="Pangilinan J."/>
            <person name="Riley R."/>
            <person name="LaButti K."/>
            <person name="Andreopoulos B."/>
            <person name="Lipzen A."/>
            <person name="Chen C."/>
            <person name="Yan M."/>
            <person name="Daum C."/>
            <person name="Ng V."/>
            <person name="Clum A."/>
            <person name="Steindorff A."/>
            <person name="Ohm R.A."/>
            <person name="Martin F."/>
            <person name="Silar P."/>
            <person name="Natvig D.O."/>
            <person name="Lalanne C."/>
            <person name="Gautier V."/>
            <person name="Ament-Velasquez S.L."/>
            <person name="Kruys A."/>
            <person name="Hutchinson M.I."/>
            <person name="Powell A.J."/>
            <person name="Barry K."/>
            <person name="Miller A.N."/>
            <person name="Grigoriev I.V."/>
            <person name="Debuchy R."/>
            <person name="Gladieux P."/>
            <person name="Hiltunen Thoren M."/>
            <person name="Johannesson H."/>
        </authorList>
    </citation>
    <scope>NUCLEOTIDE SEQUENCE</scope>
    <source>
        <strain evidence="3">CBS 532.94</strain>
    </source>
</reference>
<dbReference type="AlphaFoldDB" id="A0AAN7CAQ1"/>
<protein>
    <recommendedName>
        <fullName evidence="2">Nephrocystin 3-like N-terminal domain-containing protein</fullName>
    </recommendedName>
</protein>
<dbReference type="EMBL" id="MU860091">
    <property type="protein sequence ID" value="KAK4238543.1"/>
    <property type="molecule type" value="Genomic_DNA"/>
</dbReference>
<name>A0AAN7CAQ1_9PEZI</name>
<dbReference type="InterPro" id="IPR029058">
    <property type="entry name" value="AB_hydrolase_fold"/>
</dbReference>
<sequence>MKIIPAVAGLSVIYEPENEPPIVERVIVFTHEAAGDTSDAGCSPASSPVFWPSDLLPNEYPPFILMPKDFLFTLSRETVLNRPLVSVGHRLGGIIVKEMLAGSSTSTESHLTSVVESTLAVVFLGTPHRGSPDLAALGKWARSFVSDFRAETTSTILQALVLRKTDQERAQESFSALWQKYEFRFITFQEALGLTGLNLGVLGNKVVPDYSSSLGDRREHAVTIQANHMDMCRFAGPDDPGDRKVAGELRSIYDQITEGSALRIELAVRGKPARTSVNIAERAALRYVRFPGIHARRRNVRRPANHTCNWLFENQLHKSWISGKAQDLSRGILWLKGKPGSGKSVLMKEAYATFFFNSKGQELEWTRAGLYRSLLYQLLRQNREQLARFAPRLLAIREEGGGDGSGGSSDPRPRELVSFWSNTPTEAYNERVHLHVLLSTQDATTMRSCPSIIVHHFNRDHIATYIEQKFHLIMAVAEPQWPRLQDAILNNAEGAFLLAYLVVEKMLDRWEEGGNLLSELLAQMLACLAERSEELALRLFQWAILAVMPLRLHEWHHILAFIRRPTPPSLQQWRLSEHFTKNDNQLERQIKCLSKGLLEVIISAAEPEDELLESISHGETRAIRVIQSSVRAFFLIRGFKILHASLASGS</sequence>
<comment type="caution">
    <text evidence="3">The sequence shown here is derived from an EMBL/GenBank/DDBJ whole genome shotgun (WGS) entry which is preliminary data.</text>
</comment>
<reference evidence="3" key="2">
    <citation type="submission" date="2023-05" db="EMBL/GenBank/DDBJ databases">
        <authorList>
            <consortium name="Lawrence Berkeley National Laboratory"/>
            <person name="Steindorff A."/>
            <person name="Hensen N."/>
            <person name="Bonometti L."/>
            <person name="Westerberg I."/>
            <person name="Brannstrom I.O."/>
            <person name="Guillou S."/>
            <person name="Cros-Aarteil S."/>
            <person name="Calhoun S."/>
            <person name="Haridas S."/>
            <person name="Kuo A."/>
            <person name="Mondo S."/>
            <person name="Pangilinan J."/>
            <person name="Riley R."/>
            <person name="Labutti K."/>
            <person name="Andreopoulos B."/>
            <person name="Lipzen A."/>
            <person name="Chen C."/>
            <person name="Yanf M."/>
            <person name="Daum C."/>
            <person name="Ng V."/>
            <person name="Clum A."/>
            <person name="Ohm R."/>
            <person name="Martin F."/>
            <person name="Silar P."/>
            <person name="Natvig D."/>
            <person name="Lalanne C."/>
            <person name="Gautier V."/>
            <person name="Ament-Velasquez S.L."/>
            <person name="Kruys A."/>
            <person name="Hutchinson M.I."/>
            <person name="Powell A.J."/>
            <person name="Barry K."/>
            <person name="Miller A.N."/>
            <person name="Grigoriev I.V."/>
            <person name="Debuchy R."/>
            <person name="Gladieux P."/>
            <person name="Thoren M.H."/>
            <person name="Johannesson H."/>
        </authorList>
    </citation>
    <scope>NUCLEOTIDE SEQUENCE</scope>
    <source>
        <strain evidence="3">CBS 532.94</strain>
    </source>
</reference>
<dbReference type="InterPro" id="IPR056884">
    <property type="entry name" value="NPHP3-like_N"/>
</dbReference>
<accession>A0AAN7CAQ1</accession>
<keyword evidence="4" id="KW-1185">Reference proteome</keyword>
<dbReference type="PANTHER" id="PTHR10039">
    <property type="entry name" value="AMELOGENIN"/>
    <property type="match status" value="1"/>
</dbReference>
<evidence type="ECO:0000259" key="2">
    <source>
        <dbReference type="Pfam" id="PF24883"/>
    </source>
</evidence>
<feature type="domain" description="Nephrocystin 3-like N-terminal" evidence="2">
    <location>
        <begin position="307"/>
        <end position="388"/>
    </location>
</feature>
<dbReference type="PANTHER" id="PTHR10039:SF5">
    <property type="entry name" value="NACHT DOMAIN-CONTAINING PROTEIN"/>
    <property type="match status" value="1"/>
</dbReference>
<dbReference type="Pfam" id="PF24883">
    <property type="entry name" value="NPHP3_N"/>
    <property type="match status" value="1"/>
</dbReference>
<proteinExistence type="predicted"/>
<evidence type="ECO:0000313" key="4">
    <source>
        <dbReference type="Proteomes" id="UP001303760"/>
    </source>
</evidence>
<dbReference type="Proteomes" id="UP001303760">
    <property type="component" value="Unassembled WGS sequence"/>
</dbReference>
<evidence type="ECO:0000313" key="3">
    <source>
        <dbReference type="EMBL" id="KAK4238543.1"/>
    </source>
</evidence>
<keyword evidence="1" id="KW-0677">Repeat</keyword>
<evidence type="ECO:0000256" key="1">
    <source>
        <dbReference type="ARBA" id="ARBA00022737"/>
    </source>
</evidence>
<organism evidence="3 4">
    <name type="scientific">Achaetomium macrosporum</name>
    <dbReference type="NCBI Taxonomy" id="79813"/>
    <lineage>
        <taxon>Eukaryota</taxon>
        <taxon>Fungi</taxon>
        <taxon>Dikarya</taxon>
        <taxon>Ascomycota</taxon>
        <taxon>Pezizomycotina</taxon>
        <taxon>Sordariomycetes</taxon>
        <taxon>Sordariomycetidae</taxon>
        <taxon>Sordariales</taxon>
        <taxon>Chaetomiaceae</taxon>
        <taxon>Achaetomium</taxon>
    </lineage>
</organism>
<gene>
    <name evidence="3" type="ORF">C8A03DRAFT_43718</name>
</gene>